<organism evidence="2 3">
    <name type="scientific">Pseudanabaena yagii GIHE-NHR1</name>
    <dbReference type="NCBI Taxonomy" id="2722753"/>
    <lineage>
        <taxon>Bacteria</taxon>
        <taxon>Bacillati</taxon>
        <taxon>Cyanobacteriota</taxon>
        <taxon>Cyanophyceae</taxon>
        <taxon>Pseudanabaenales</taxon>
        <taxon>Pseudanabaenaceae</taxon>
        <taxon>Pseudanabaena</taxon>
        <taxon>Pseudanabaena yagii</taxon>
    </lineage>
</organism>
<accession>A0ABX1LP56</accession>
<dbReference type="RefSeq" id="WP_169362165.1">
    <property type="nucleotide sequence ID" value="NZ_JAAVJL010000001.1"/>
</dbReference>
<evidence type="ECO:0000259" key="1">
    <source>
        <dbReference type="Pfam" id="PF13827"/>
    </source>
</evidence>
<dbReference type="Pfam" id="PF13827">
    <property type="entry name" value="DUF4189"/>
    <property type="match status" value="1"/>
</dbReference>
<sequence length="118" mass="12008">MKKYLGFIAATFLLVEGFGIGAAIAGSQYGAVATGPNGAYGWAYNFDSAEGAKQYALSACEGSCTEVVTFSNGCAAVAKGGGYFGWAAATDETTAKNNALGYCGNDSCAIQVWACTDH</sequence>
<dbReference type="Proteomes" id="UP000738376">
    <property type="component" value="Unassembled WGS sequence"/>
</dbReference>
<keyword evidence="3" id="KW-1185">Reference proteome</keyword>
<dbReference type="InterPro" id="IPR025240">
    <property type="entry name" value="DUF4189"/>
</dbReference>
<reference evidence="2 3" key="1">
    <citation type="submission" date="2020-03" db="EMBL/GenBank/DDBJ databases">
        <title>Draft Genome Sequence of 2-Methylisoborneol Producing Pseudanabaena yagii Strain GIHE-NHR1 Isolated from North Han River in South Korea.</title>
        <authorList>
            <person name="Jeong J."/>
        </authorList>
    </citation>
    <scope>NUCLEOTIDE SEQUENCE [LARGE SCALE GENOMIC DNA]</scope>
    <source>
        <strain evidence="2 3">GIHE-NHR1</strain>
    </source>
</reference>
<gene>
    <name evidence="2" type="ORF">HC246_03440</name>
</gene>
<dbReference type="EMBL" id="JAAVJL010000001">
    <property type="protein sequence ID" value="NMF57091.1"/>
    <property type="molecule type" value="Genomic_DNA"/>
</dbReference>
<comment type="caution">
    <text evidence="2">The sequence shown here is derived from an EMBL/GenBank/DDBJ whole genome shotgun (WGS) entry which is preliminary data.</text>
</comment>
<protein>
    <submittedName>
        <fullName evidence="2">DUF4189 domain-containing protein</fullName>
    </submittedName>
</protein>
<name>A0ABX1LP56_9CYAN</name>
<feature type="domain" description="DUF4189" evidence="1">
    <location>
        <begin position="29"/>
        <end position="115"/>
    </location>
</feature>
<proteinExistence type="predicted"/>
<evidence type="ECO:0000313" key="2">
    <source>
        <dbReference type="EMBL" id="NMF57091.1"/>
    </source>
</evidence>
<evidence type="ECO:0000313" key="3">
    <source>
        <dbReference type="Proteomes" id="UP000738376"/>
    </source>
</evidence>